<dbReference type="PANTHER" id="PTHR11439:SF442">
    <property type="entry name" value="CYSTEINE-RICH RLK (RECEPTOR-LIKE PROTEIN KINASE) 8"/>
    <property type="match status" value="1"/>
</dbReference>
<feature type="domain" description="Reverse transcriptase Ty1/copia-type" evidence="2">
    <location>
        <begin position="177"/>
        <end position="235"/>
    </location>
</feature>
<accession>A0ABR2SP76</accession>
<reference evidence="4 5" key="1">
    <citation type="journal article" date="2024" name="G3 (Bethesda)">
        <title>Genome assembly of Hibiscus sabdariffa L. provides insights into metabolisms of medicinal natural products.</title>
        <authorList>
            <person name="Kim T."/>
        </authorList>
    </citation>
    <scope>NUCLEOTIDE SEQUENCE [LARGE SCALE GENOMIC DNA]</scope>
    <source>
        <strain evidence="4">TK-2024</strain>
        <tissue evidence="4">Old leaves</tissue>
    </source>
</reference>
<organism evidence="4 5">
    <name type="scientific">Hibiscus sabdariffa</name>
    <name type="common">roselle</name>
    <dbReference type="NCBI Taxonomy" id="183260"/>
    <lineage>
        <taxon>Eukaryota</taxon>
        <taxon>Viridiplantae</taxon>
        <taxon>Streptophyta</taxon>
        <taxon>Embryophyta</taxon>
        <taxon>Tracheophyta</taxon>
        <taxon>Spermatophyta</taxon>
        <taxon>Magnoliopsida</taxon>
        <taxon>eudicotyledons</taxon>
        <taxon>Gunneridae</taxon>
        <taxon>Pentapetalae</taxon>
        <taxon>rosids</taxon>
        <taxon>malvids</taxon>
        <taxon>Malvales</taxon>
        <taxon>Malvaceae</taxon>
        <taxon>Malvoideae</taxon>
        <taxon>Hibiscus</taxon>
    </lineage>
</organism>
<feature type="compositionally biased region" description="Basic residues" evidence="1">
    <location>
        <begin position="9"/>
        <end position="21"/>
    </location>
</feature>
<feature type="domain" description="Retroviral polymerase SH3-like" evidence="3">
    <location>
        <begin position="121"/>
        <end position="171"/>
    </location>
</feature>
<dbReference type="PANTHER" id="PTHR11439">
    <property type="entry name" value="GAG-POL-RELATED RETROTRANSPOSON"/>
    <property type="match status" value="1"/>
</dbReference>
<dbReference type="InterPro" id="IPR013103">
    <property type="entry name" value="RVT_2"/>
</dbReference>
<feature type="compositionally biased region" description="Basic and acidic residues" evidence="1">
    <location>
        <begin position="22"/>
        <end position="33"/>
    </location>
</feature>
<evidence type="ECO:0000256" key="1">
    <source>
        <dbReference type="SAM" id="MobiDB-lite"/>
    </source>
</evidence>
<protein>
    <submittedName>
        <fullName evidence="4">Uncharacterized protein</fullName>
    </submittedName>
</protein>
<dbReference type="Pfam" id="PF07727">
    <property type="entry name" value="RVT_2"/>
    <property type="match status" value="1"/>
</dbReference>
<feature type="region of interest" description="Disordered" evidence="1">
    <location>
        <begin position="1"/>
        <end position="33"/>
    </location>
</feature>
<evidence type="ECO:0000259" key="2">
    <source>
        <dbReference type="Pfam" id="PF07727"/>
    </source>
</evidence>
<proteinExistence type="predicted"/>
<sequence length="371" mass="42717">MAMLDKRSTRFMKSNRGKKFNRKGDFKNKNKEEEKDQLICYECKKSENIRTNCPKLKKKSFEKKKKLKAHVVTWRNEESSDEEEQEVANLCLMAIEDDLKGGIATKPKLHVQIHDTLIVDAQGKFDAKSDETIFLGYSLTSKAYRVFNKRTLVVGESIHVVFDDNLLPRKDSYDDDDDDVGTKWVFRNKLDESGNIVRNKDRLVAQGYTQEGIDFDETYAPVARIDSSFDLHAYSDADYEGCKIDRKSTSGTCQFLAGSCCAQVLWMKQQLFDYGIDVGTIPIKYDNTSVICLTKNPIQHSRAKHIEIRHHFIRDHVLQDDIVLEYVDTLHQLADIVGLDDHNKNACQVVEKFDFRVIVVEAKDETINTRI</sequence>
<name>A0ABR2SP76_9ROSI</name>
<gene>
    <name evidence="4" type="ORF">V6N11_039571</name>
</gene>
<evidence type="ECO:0000313" key="5">
    <source>
        <dbReference type="Proteomes" id="UP001396334"/>
    </source>
</evidence>
<comment type="caution">
    <text evidence="4">The sequence shown here is derived from an EMBL/GenBank/DDBJ whole genome shotgun (WGS) entry which is preliminary data.</text>
</comment>
<evidence type="ECO:0000259" key="3">
    <source>
        <dbReference type="Pfam" id="PF25597"/>
    </source>
</evidence>
<dbReference type="InterPro" id="IPR057670">
    <property type="entry name" value="SH3_retrovirus"/>
</dbReference>
<dbReference type="CDD" id="cd09272">
    <property type="entry name" value="RNase_HI_RT_Ty1"/>
    <property type="match status" value="1"/>
</dbReference>
<dbReference type="Proteomes" id="UP001396334">
    <property type="component" value="Unassembled WGS sequence"/>
</dbReference>
<evidence type="ECO:0000313" key="4">
    <source>
        <dbReference type="EMBL" id="KAK9026737.1"/>
    </source>
</evidence>
<dbReference type="Pfam" id="PF25597">
    <property type="entry name" value="SH3_retrovirus"/>
    <property type="match status" value="1"/>
</dbReference>
<keyword evidence="5" id="KW-1185">Reference proteome</keyword>
<dbReference type="EMBL" id="JBBPBN010000013">
    <property type="protein sequence ID" value="KAK9026737.1"/>
    <property type="molecule type" value="Genomic_DNA"/>
</dbReference>